<evidence type="ECO:0000313" key="2">
    <source>
        <dbReference type="Proteomes" id="UP001057402"/>
    </source>
</evidence>
<organism evidence="1 2">
    <name type="scientific">Melastoma candidum</name>
    <dbReference type="NCBI Taxonomy" id="119954"/>
    <lineage>
        <taxon>Eukaryota</taxon>
        <taxon>Viridiplantae</taxon>
        <taxon>Streptophyta</taxon>
        <taxon>Embryophyta</taxon>
        <taxon>Tracheophyta</taxon>
        <taxon>Spermatophyta</taxon>
        <taxon>Magnoliopsida</taxon>
        <taxon>eudicotyledons</taxon>
        <taxon>Gunneridae</taxon>
        <taxon>Pentapetalae</taxon>
        <taxon>rosids</taxon>
        <taxon>malvids</taxon>
        <taxon>Myrtales</taxon>
        <taxon>Melastomataceae</taxon>
        <taxon>Melastomatoideae</taxon>
        <taxon>Melastomateae</taxon>
        <taxon>Melastoma</taxon>
    </lineage>
</organism>
<reference evidence="2" key="1">
    <citation type="journal article" date="2023" name="Front. Plant Sci.">
        <title>Chromosomal-level genome assembly of Melastoma candidum provides insights into trichome evolution.</title>
        <authorList>
            <person name="Zhong Y."/>
            <person name="Wu W."/>
            <person name="Sun C."/>
            <person name="Zou P."/>
            <person name="Liu Y."/>
            <person name="Dai S."/>
            <person name="Zhou R."/>
        </authorList>
    </citation>
    <scope>NUCLEOTIDE SEQUENCE [LARGE SCALE GENOMIC DNA]</scope>
</reference>
<comment type="caution">
    <text evidence="1">The sequence shown here is derived from an EMBL/GenBank/DDBJ whole genome shotgun (WGS) entry which is preliminary data.</text>
</comment>
<proteinExistence type="predicted"/>
<sequence length="757" mass="83368">MDATQSLICQQDLINPLTTMGIQMSGILVLSHLFHLLLKAVGNSGPVAQILAGLAIGPTGLSRITKVQDLIYERSTADYYPVVDFFFSILLMFQIGLETDISYAIRNLRTATTVAYGGILVCMVLGGTVSFFIYKHFDFIGDGYAAYGIFVIIILANTAPPAVIRLTAELKIATSEVGRLAVLSSLVNDMSCLLLYTLVMAFNSWKSFGRGILCLIVTVGLIFANKYLAFWFNRRNRDHKYLKNTEVFIILSIVIAGAMIIELMSFNSSINCFLLGVMFPREGKSARTLLFKLTYAINNFVLPIYFGYIGFQFNGDYFKSTENIITAVILTGLSVGGKLSGTLVACQYLKFPMNDAILIGFLLNLKGHVDLVMLTGVTNVLSWTMRAHDLLLITIVTNTVLAGVAVSFIMRREEKRLAYEHRAIERLSPDNELRIITCVYGSRHVAAALGIISAFRGSPAAPISPYLMHLIELPEKNKNKALYHELEDDELGNDEDYGGNDVVEINDAVDAFTVDTKILIHQVKAVSSFGNMYEDVCDGAEDLRVSMVILPFHKHQRIDGKMEAGKEGIRTTNQRVLRHAPCSVGIIVNRGPAGIPGFSQIISSETSQPVATLFFGGADDQEALACSKRLAAHPCINLTVIRFTVLPTQMNGSTPQTVDEIYLTDFYNRYIRSGQVRYEEKCVSSGRETLAALKDMGDKFALFIVGRGRRGQSPITTGLSDWEECPELGIVGDVLASSEVGITGSVLIIQQYRNQNI</sequence>
<protein>
    <submittedName>
        <fullName evidence="1">Uncharacterized protein</fullName>
    </submittedName>
</protein>
<dbReference type="Proteomes" id="UP001057402">
    <property type="component" value="Chromosome 9"/>
</dbReference>
<name>A0ACB9MNW6_9MYRT</name>
<evidence type="ECO:0000313" key="1">
    <source>
        <dbReference type="EMBL" id="KAI4325799.1"/>
    </source>
</evidence>
<gene>
    <name evidence="1" type="ORF">MLD38_031166</name>
</gene>
<keyword evidence="2" id="KW-1185">Reference proteome</keyword>
<dbReference type="EMBL" id="CM042888">
    <property type="protein sequence ID" value="KAI4325799.1"/>
    <property type="molecule type" value="Genomic_DNA"/>
</dbReference>
<accession>A0ACB9MNW6</accession>